<gene>
    <name evidence="1" type="ORF">TRFO_01523</name>
</gene>
<name>A0A1J4JXE4_9EUKA</name>
<dbReference type="VEuPathDB" id="TrichDB:TRFO_01523"/>
<comment type="caution">
    <text evidence="1">The sequence shown here is derived from an EMBL/GenBank/DDBJ whole genome shotgun (WGS) entry which is preliminary data.</text>
</comment>
<dbReference type="GeneID" id="94824851"/>
<protein>
    <submittedName>
        <fullName evidence="1">Uncharacterized protein</fullName>
    </submittedName>
</protein>
<dbReference type="Proteomes" id="UP000179807">
    <property type="component" value="Unassembled WGS sequence"/>
</dbReference>
<evidence type="ECO:0000313" key="2">
    <source>
        <dbReference type="Proteomes" id="UP000179807"/>
    </source>
</evidence>
<sequence>MSTSILSSVLDLIKPKLIKISTAFFRNLPNESDEIFFLYLKSFVFTDVFDGRIDKAAKIAASTPFESYKTILSTFPLLSPEDIKSSPELFQQSIACNIPESQFVNPYLKHGLSFIFYNLYSHFVFKLSQNVDFLDNKKIMNDNNGQFSNDISSLCELIAEFCLQDFSTNFEYKIQLLLMSKWSNAVSNLSLHCNDNSIYEKMKTFLNCNTNRNIVFIFFAKVEYHELPKEIDNKLLSIFNETLLKPDLSENELENFSGFLYNLFGQWFLISPDLSQSNFIQLLFRSISNYITIDKGKNMSLHLLVLLATFSDNQSLMIDPIQLITKYLFNLSNVIVVSPLSILSALKVLLRGRNYAITFRKKKEQLNFTQWKYETISIENIDIIFQYVKKNLIKYCDKQHKLAHFFTQIAAISLDFWLEKGIPELIRPEIMAFCKDALVETFEVLFDIIPTKNVKYYEKITQAATEYLILNLKEMKIEYNCLKSVYNIYPNINMKEYISTNEENIEQFREFLEIKKDSNFLFQIVPTNDFPLFMSDSNLKKLKIFDLTHFCFHSNELICVICDLLIHEQKSIAISAVKSLENIILERNDINYIIFDYLLETFEKHKANLVIHYICLSAVAYFLDLCKNNSIKLKNETAENFNKLIIYSLCSKSVEIRKLTFDIIDIVKNSFTRFLKEKNDEISSEATKNVYLFARSDIRINRIQKKKLKLNEVLKTRASSLIIFYLSCLGKFLSKNDLLAKQTISYFTNIIHGLTFKNDNILALLLPMITNVSQEIKEVLNIYFLNFDIKTASIFSCASPQLINYFLSMKKQLLQPPEFHVMMYLLRIRAKEIEIDTEPLSRQFQNYLINIGALKNDAPTFQVNSALIEDNKNGIFNFANFTYKKLRKMETPEILGYFGYEPIKKTLKNEQTNRNKIIFWLNLSSFNSQTENIQEKTSNNSSLCTITNIVEHNCQKPNSYNEKLPCKTFSSIFRKSLYYILLYNKIPKDIMTVIFEKLPILASTTPSISKIVFTHYFNDELIQKSRVSYYYFCGFINLFSHHYPRTEKVNKFDAFIFSNIGKIISLCIFYLKRANIFLEKVSIYRVIKALCEIFEPKNHFNYNPDDLSSIIYHISKVFKFCGEQVIKESLLLNMIDVANSFFKISRIQKLVSPKKLFFDFIQFGLVDETLPYYQEFTPFSLINNILYVNSFTFEITSMIDKFISISDQCLSFIVQLSFFIEKDSLRTIYAYLYSKDPKRLLQNFIPFLQVKTWYFMFLNRIDFSRVYPFIISIFRDFALEDTSSLIEYIPMIKTFCKLFDHNFNVNELLNIINQAENSQENNKDYMKERIPEVNYYLFSWGYMCGNIKIASRAIELINKNINKGIVSNNQIFSKEKVEIALRSLYITAQMLFEESNQIKAKDLVEDIITFDDDQFGLTGSFVANDNFSLSFISQTIEFISNSKLISQETFDFIIQFINYKKSENVIEKVLQFILKTIKYSNIKDNIDFTSLMEHVFTSQFNPTSNHIIFEIIVELVTISDKTVEKGTHDYSNYSFLLLALIPYLLSPSSTFEKTLTTYQCFFGKSNSVNDSLSTLMINEQNYNSSYINDLQNLYYALAPGINRNAAEILLELYSKLIRQQSDYHSSYYLAAFLLKSNLIQADSPIIGNMAREAINNSNISSTPGQQTSGSSCNINIFESTQRNSKIENNHNYSGFFDNVKFVETINYFLKTVVQYCHVKTMQVISNPMAKVVYPQIICERIEKEILEHHENVMKNETKIIIDSEDTNNTPFQMFVGYKFSETPIINLIRKENVLINVEPFTTWKKIISTQKDFTPENKEVSDLKFTISTLKKQKSKEAE</sequence>
<reference evidence="1" key="1">
    <citation type="submission" date="2016-10" db="EMBL/GenBank/DDBJ databases">
        <authorList>
            <person name="Benchimol M."/>
            <person name="Almeida L.G."/>
            <person name="Vasconcelos A.T."/>
            <person name="Perreira-Neves A."/>
            <person name="Rosa I.A."/>
            <person name="Tasca T."/>
            <person name="Bogo M.R."/>
            <person name="de Souza W."/>
        </authorList>
    </citation>
    <scope>NUCLEOTIDE SEQUENCE [LARGE SCALE GENOMIC DNA]</scope>
    <source>
        <strain evidence="1">K</strain>
    </source>
</reference>
<accession>A0A1J4JXE4</accession>
<keyword evidence="2" id="KW-1185">Reference proteome</keyword>
<dbReference type="EMBL" id="MLAK01000815">
    <property type="protein sequence ID" value="OHT03825.1"/>
    <property type="molecule type" value="Genomic_DNA"/>
</dbReference>
<evidence type="ECO:0000313" key="1">
    <source>
        <dbReference type="EMBL" id="OHT03825.1"/>
    </source>
</evidence>
<organism evidence="1 2">
    <name type="scientific">Tritrichomonas foetus</name>
    <dbReference type="NCBI Taxonomy" id="1144522"/>
    <lineage>
        <taxon>Eukaryota</taxon>
        <taxon>Metamonada</taxon>
        <taxon>Parabasalia</taxon>
        <taxon>Tritrichomonadida</taxon>
        <taxon>Tritrichomonadidae</taxon>
        <taxon>Tritrichomonas</taxon>
    </lineage>
</organism>
<proteinExistence type="predicted"/>
<dbReference type="RefSeq" id="XP_068356961.1">
    <property type="nucleotide sequence ID" value="XM_068490147.1"/>
</dbReference>